<protein>
    <submittedName>
        <fullName evidence="2">Uncharacterized protein</fullName>
    </submittedName>
</protein>
<gene>
    <name evidence="2" type="ORF">H8D96_18680</name>
</gene>
<dbReference type="EMBL" id="JACNIG010000358">
    <property type="protein sequence ID" value="MBC8433943.1"/>
    <property type="molecule type" value="Genomic_DNA"/>
</dbReference>
<dbReference type="Proteomes" id="UP000605201">
    <property type="component" value="Unassembled WGS sequence"/>
</dbReference>
<name>A0A8J6TRH3_9BACT</name>
<evidence type="ECO:0000256" key="1">
    <source>
        <dbReference type="SAM" id="Coils"/>
    </source>
</evidence>
<evidence type="ECO:0000313" key="3">
    <source>
        <dbReference type="Proteomes" id="UP000605201"/>
    </source>
</evidence>
<organism evidence="2 3">
    <name type="scientific">Candidatus Desulfatibia vada</name>
    <dbReference type="NCBI Taxonomy" id="2841696"/>
    <lineage>
        <taxon>Bacteria</taxon>
        <taxon>Pseudomonadati</taxon>
        <taxon>Thermodesulfobacteriota</taxon>
        <taxon>Desulfobacteria</taxon>
        <taxon>Desulfobacterales</taxon>
        <taxon>Desulfobacterales incertae sedis</taxon>
        <taxon>Candidatus Desulfatibia</taxon>
    </lineage>
</organism>
<proteinExistence type="predicted"/>
<feature type="coiled-coil region" evidence="1">
    <location>
        <begin position="4"/>
        <end position="58"/>
    </location>
</feature>
<dbReference type="AlphaFoldDB" id="A0A8J6TRH3"/>
<comment type="caution">
    <text evidence="2">The sequence shown here is derived from an EMBL/GenBank/DDBJ whole genome shotgun (WGS) entry which is preliminary data.</text>
</comment>
<sequence length="60" mass="7041">MDSLEILEDRLKKLEEKIRQAKLQLPAHSVKPTVMITLLDLEDERDVIQEQINSIKNKDQ</sequence>
<reference evidence="2 3" key="1">
    <citation type="submission" date="2020-08" db="EMBL/GenBank/DDBJ databases">
        <title>Bridging the membrane lipid divide: bacteria of the FCB group superphylum have the potential to synthesize archaeal ether lipids.</title>
        <authorList>
            <person name="Villanueva L."/>
            <person name="Von Meijenfeldt F.A.B."/>
            <person name="Westbye A.B."/>
            <person name="Yadav S."/>
            <person name="Hopmans E.C."/>
            <person name="Dutilh B.E."/>
            <person name="Sinninghe Damste J.S."/>
        </authorList>
    </citation>
    <scope>NUCLEOTIDE SEQUENCE [LARGE SCALE GENOMIC DNA]</scope>
    <source>
        <strain evidence="2">NIOZ-UU17</strain>
    </source>
</reference>
<evidence type="ECO:0000313" key="2">
    <source>
        <dbReference type="EMBL" id="MBC8433943.1"/>
    </source>
</evidence>
<accession>A0A8J6TRH3</accession>
<keyword evidence="1" id="KW-0175">Coiled coil</keyword>